<comment type="caution">
    <text evidence="1">The sequence shown here is derived from an EMBL/GenBank/DDBJ whole genome shotgun (WGS) entry which is preliminary data.</text>
</comment>
<name>A0A2V2YSV6_9BACL</name>
<sequence>MRVAPNSIRNLYDFEVERDILFFKVNRQGLVSFHGVNYNLKKPMTREQLTKLTKEGTFAEVASNCYVNLLKVLAMNEDSVCLGADSTGAKNLPLTKRQLQGLKSRMMASRRIPS</sequence>
<protein>
    <submittedName>
        <fullName evidence="1">LytTR family transcriptional regulator</fullName>
    </submittedName>
</protein>
<dbReference type="RefSeq" id="WP_110044497.1">
    <property type="nucleotide sequence ID" value="NZ_CP054613.1"/>
</dbReference>
<gene>
    <name evidence="1" type="ORF">DFQ01_10988</name>
</gene>
<organism evidence="1 2">
    <name type="scientific">Paenibacillus cellulosilyticus</name>
    <dbReference type="NCBI Taxonomy" id="375489"/>
    <lineage>
        <taxon>Bacteria</taxon>
        <taxon>Bacillati</taxon>
        <taxon>Bacillota</taxon>
        <taxon>Bacilli</taxon>
        <taxon>Bacillales</taxon>
        <taxon>Paenibacillaceae</taxon>
        <taxon>Paenibacillus</taxon>
    </lineage>
</organism>
<accession>A0A2V2YSV6</accession>
<proteinExistence type="predicted"/>
<evidence type="ECO:0000313" key="1">
    <source>
        <dbReference type="EMBL" id="PWW02463.1"/>
    </source>
</evidence>
<evidence type="ECO:0000313" key="2">
    <source>
        <dbReference type="Proteomes" id="UP000246635"/>
    </source>
</evidence>
<keyword evidence="2" id="KW-1185">Reference proteome</keyword>
<dbReference type="EMBL" id="QGTQ01000009">
    <property type="protein sequence ID" value="PWW02463.1"/>
    <property type="molecule type" value="Genomic_DNA"/>
</dbReference>
<dbReference type="AlphaFoldDB" id="A0A2V2YSV6"/>
<dbReference type="OrthoDB" id="2613016at2"/>
<dbReference type="Proteomes" id="UP000246635">
    <property type="component" value="Unassembled WGS sequence"/>
</dbReference>
<reference evidence="1 2" key="1">
    <citation type="submission" date="2018-05" db="EMBL/GenBank/DDBJ databases">
        <title>Genomic Encyclopedia of Type Strains, Phase III (KMG-III): the genomes of soil and plant-associated and newly described type strains.</title>
        <authorList>
            <person name="Whitman W."/>
        </authorList>
    </citation>
    <scope>NUCLEOTIDE SEQUENCE [LARGE SCALE GENOMIC DNA]</scope>
    <source>
        <strain evidence="1 2">CECT 5696</strain>
    </source>
</reference>